<comment type="caution">
    <text evidence="1">The sequence shown here is derived from an EMBL/GenBank/DDBJ whole genome shotgun (WGS) entry which is preliminary data.</text>
</comment>
<reference evidence="1" key="1">
    <citation type="journal article" date="2020" name="New Phytol.">
        <title>Comparative genomics reveals dynamic genome evolution in host specialist ectomycorrhizal fungi.</title>
        <authorList>
            <person name="Lofgren L.A."/>
            <person name="Nguyen N.H."/>
            <person name="Vilgalys R."/>
            <person name="Ruytinx J."/>
            <person name="Liao H.L."/>
            <person name="Branco S."/>
            <person name="Kuo A."/>
            <person name="LaButti K."/>
            <person name="Lipzen A."/>
            <person name="Andreopoulos W."/>
            <person name="Pangilinan J."/>
            <person name="Riley R."/>
            <person name="Hundley H."/>
            <person name="Na H."/>
            <person name="Barry K."/>
            <person name="Grigoriev I.V."/>
            <person name="Stajich J.E."/>
            <person name="Kennedy P.G."/>
        </authorList>
    </citation>
    <scope>NUCLEOTIDE SEQUENCE</scope>
    <source>
        <strain evidence="1">MN1</strain>
    </source>
</reference>
<dbReference type="EMBL" id="JABBWG010000162">
    <property type="protein sequence ID" value="KAG1798771.1"/>
    <property type="molecule type" value="Genomic_DNA"/>
</dbReference>
<sequence>MTKSLNELIHWVVIPRSLSRWKGLLSAIRDSDLVTFMEPRVLYRLQVCSPFPLPCIHSHLLILPTTEQVPIDDFALAFSRAEILIPGSGLALPTWDAPVYHCESTFRLLDSPPPSLAPLIPPYAAPRLNLSISERYGHGL</sequence>
<gene>
    <name evidence="1" type="ORF">BJ212DRAFT_1403000</name>
</gene>
<evidence type="ECO:0000313" key="2">
    <source>
        <dbReference type="Proteomes" id="UP000807769"/>
    </source>
</evidence>
<evidence type="ECO:0000313" key="1">
    <source>
        <dbReference type="EMBL" id="KAG1798771.1"/>
    </source>
</evidence>
<protein>
    <submittedName>
        <fullName evidence="1">Uncharacterized protein</fullName>
    </submittedName>
</protein>
<dbReference type="GeneID" id="64631382"/>
<proteinExistence type="predicted"/>
<dbReference type="OrthoDB" id="878at2759"/>
<organism evidence="1 2">
    <name type="scientific">Suillus subaureus</name>
    <dbReference type="NCBI Taxonomy" id="48587"/>
    <lineage>
        <taxon>Eukaryota</taxon>
        <taxon>Fungi</taxon>
        <taxon>Dikarya</taxon>
        <taxon>Basidiomycota</taxon>
        <taxon>Agaricomycotina</taxon>
        <taxon>Agaricomycetes</taxon>
        <taxon>Agaricomycetidae</taxon>
        <taxon>Boletales</taxon>
        <taxon>Suillineae</taxon>
        <taxon>Suillaceae</taxon>
        <taxon>Suillus</taxon>
    </lineage>
</organism>
<keyword evidence="2" id="KW-1185">Reference proteome</keyword>
<dbReference type="AlphaFoldDB" id="A0A9P7DMU8"/>
<name>A0A9P7DMU8_9AGAM</name>
<dbReference type="RefSeq" id="XP_041185651.1">
    <property type="nucleotide sequence ID" value="XM_041337366.1"/>
</dbReference>
<accession>A0A9P7DMU8</accession>
<dbReference type="Proteomes" id="UP000807769">
    <property type="component" value="Unassembled WGS sequence"/>
</dbReference>